<sequence>MRAITLLALLALRAALPILAVGNLTYQNCTEVGCEQTPHLRISNEVGTAGTDPPKPNPRPPPPLPVLSRPEPATQPASDALWDTSGVKGCTLGWAMQTTDQEAGALYVPIRASAQSPYSDVKDLLLWHWYRFADERLSESFHDLYGTWGVGWALEDLGISSYTDEYEGGKNVMINIAHEDFRTNVLLDQQSYGVNGMQYRATGASYTFTVNPEQGLIIGLNRESPKYAAKDRRPEVSDDLLPKLNQFSDVAWITWKAYTTGGPINNLKYFMSVRITNPETRQILKRALDANSWELSSPNIQGFAYFLIQHKAELGNMFINKIQVFKGETEKGEPCILVHLRQPLDQPGSIEEEHVVKRSGDANLLRVHTFRARL</sequence>
<organism evidence="3 4">
    <name type="scientific">Setomelanomma holmii</name>
    <dbReference type="NCBI Taxonomy" id="210430"/>
    <lineage>
        <taxon>Eukaryota</taxon>
        <taxon>Fungi</taxon>
        <taxon>Dikarya</taxon>
        <taxon>Ascomycota</taxon>
        <taxon>Pezizomycotina</taxon>
        <taxon>Dothideomycetes</taxon>
        <taxon>Pleosporomycetidae</taxon>
        <taxon>Pleosporales</taxon>
        <taxon>Pleosporineae</taxon>
        <taxon>Phaeosphaeriaceae</taxon>
        <taxon>Setomelanomma</taxon>
    </lineage>
</organism>
<keyword evidence="4" id="KW-1185">Reference proteome</keyword>
<evidence type="ECO:0000256" key="1">
    <source>
        <dbReference type="SAM" id="MobiDB-lite"/>
    </source>
</evidence>
<gene>
    <name evidence="3" type="ORF">EK21DRAFT_105353</name>
</gene>
<accession>A0A9P4GXN6</accession>
<evidence type="ECO:0000313" key="4">
    <source>
        <dbReference type="Proteomes" id="UP000799777"/>
    </source>
</evidence>
<comment type="caution">
    <text evidence="3">The sequence shown here is derived from an EMBL/GenBank/DDBJ whole genome shotgun (WGS) entry which is preliminary data.</text>
</comment>
<dbReference type="AlphaFoldDB" id="A0A9P4GXN6"/>
<protein>
    <submittedName>
        <fullName evidence="3">Uncharacterized protein</fullName>
    </submittedName>
</protein>
<name>A0A9P4GXN6_9PLEO</name>
<evidence type="ECO:0000256" key="2">
    <source>
        <dbReference type="SAM" id="SignalP"/>
    </source>
</evidence>
<evidence type="ECO:0000313" key="3">
    <source>
        <dbReference type="EMBL" id="KAF2023359.1"/>
    </source>
</evidence>
<dbReference type="EMBL" id="ML978355">
    <property type="protein sequence ID" value="KAF2023359.1"/>
    <property type="molecule type" value="Genomic_DNA"/>
</dbReference>
<proteinExistence type="predicted"/>
<feature type="compositionally biased region" description="Pro residues" evidence="1">
    <location>
        <begin position="53"/>
        <end position="65"/>
    </location>
</feature>
<reference evidence="3" key="1">
    <citation type="journal article" date="2020" name="Stud. Mycol.">
        <title>101 Dothideomycetes genomes: a test case for predicting lifestyles and emergence of pathogens.</title>
        <authorList>
            <person name="Haridas S."/>
            <person name="Albert R."/>
            <person name="Binder M."/>
            <person name="Bloem J."/>
            <person name="Labutti K."/>
            <person name="Salamov A."/>
            <person name="Andreopoulos B."/>
            <person name="Baker S."/>
            <person name="Barry K."/>
            <person name="Bills G."/>
            <person name="Bluhm B."/>
            <person name="Cannon C."/>
            <person name="Castanera R."/>
            <person name="Culley D."/>
            <person name="Daum C."/>
            <person name="Ezra D."/>
            <person name="Gonzalez J."/>
            <person name="Henrissat B."/>
            <person name="Kuo A."/>
            <person name="Liang C."/>
            <person name="Lipzen A."/>
            <person name="Lutzoni F."/>
            <person name="Magnuson J."/>
            <person name="Mondo S."/>
            <person name="Nolan M."/>
            <person name="Ohm R."/>
            <person name="Pangilinan J."/>
            <person name="Park H.-J."/>
            <person name="Ramirez L."/>
            <person name="Alfaro M."/>
            <person name="Sun H."/>
            <person name="Tritt A."/>
            <person name="Yoshinaga Y."/>
            <person name="Zwiers L.-H."/>
            <person name="Turgeon B."/>
            <person name="Goodwin S."/>
            <person name="Spatafora J."/>
            <person name="Crous P."/>
            <person name="Grigoriev I."/>
        </authorList>
    </citation>
    <scope>NUCLEOTIDE SEQUENCE</scope>
    <source>
        <strain evidence="3">CBS 110217</strain>
    </source>
</reference>
<dbReference type="Proteomes" id="UP000799777">
    <property type="component" value="Unassembled WGS sequence"/>
</dbReference>
<keyword evidence="2" id="KW-0732">Signal</keyword>
<feature type="region of interest" description="Disordered" evidence="1">
    <location>
        <begin position="44"/>
        <end position="80"/>
    </location>
</feature>
<feature type="chain" id="PRO_5040220305" evidence="2">
    <location>
        <begin position="21"/>
        <end position="374"/>
    </location>
</feature>
<feature type="signal peptide" evidence="2">
    <location>
        <begin position="1"/>
        <end position="20"/>
    </location>
</feature>
<dbReference type="OrthoDB" id="191139at2759"/>